<gene>
    <name evidence="9" type="primary">pepX</name>
    <name evidence="12" type="ORF">MOO44_05095</name>
</gene>
<dbReference type="InterPro" id="IPR029058">
    <property type="entry name" value="AB_hydrolase_fold"/>
</dbReference>
<keyword evidence="8 9" id="KW-0720">Serine protease</keyword>
<dbReference type="SUPFAM" id="SSF81761">
    <property type="entry name" value="X-Prolyl dipeptidyl aminopeptidase PepX, N-terminal domain"/>
    <property type="match status" value="1"/>
</dbReference>
<dbReference type="EC" id="3.4.14.11" evidence="9"/>
<dbReference type="Pfam" id="PF09168">
    <property type="entry name" value="PepX_N"/>
    <property type="match status" value="1"/>
</dbReference>
<evidence type="ECO:0000256" key="4">
    <source>
        <dbReference type="ARBA" id="ARBA00011738"/>
    </source>
</evidence>
<feature type="active site" description="Charge relay system" evidence="9">
    <location>
        <position position="374"/>
    </location>
</feature>
<dbReference type="InterPro" id="IPR013736">
    <property type="entry name" value="Xaa-Pro_dipept_C"/>
</dbReference>
<feature type="active site" description="Charge relay system" evidence="9">
    <location>
        <position position="525"/>
    </location>
</feature>
<dbReference type="HAMAP" id="MF_00698">
    <property type="entry name" value="Aminopeptidase_S15"/>
    <property type="match status" value="1"/>
</dbReference>
<evidence type="ECO:0000256" key="5">
    <source>
        <dbReference type="ARBA" id="ARBA00022438"/>
    </source>
</evidence>
<organism evidence="12 13">
    <name type="scientific">Nicoliella spurrieriana</name>
    <dbReference type="NCBI Taxonomy" id="2925830"/>
    <lineage>
        <taxon>Bacteria</taxon>
        <taxon>Bacillati</taxon>
        <taxon>Bacillota</taxon>
        <taxon>Bacilli</taxon>
        <taxon>Lactobacillales</taxon>
        <taxon>Lactobacillaceae</taxon>
        <taxon>Nicoliella</taxon>
    </lineage>
</organism>
<dbReference type="Gene3D" id="2.60.120.260">
    <property type="entry name" value="Galactose-binding domain-like"/>
    <property type="match status" value="1"/>
</dbReference>
<dbReference type="InterPro" id="IPR008979">
    <property type="entry name" value="Galactose-bd-like_sf"/>
</dbReference>
<dbReference type="PRINTS" id="PR00923">
    <property type="entry name" value="LACTOPTASE"/>
</dbReference>
<dbReference type="GO" id="GO:0006508">
    <property type="term" value="P:proteolysis"/>
    <property type="evidence" value="ECO:0007669"/>
    <property type="project" value="UniProtKB-KW"/>
</dbReference>
<evidence type="ECO:0000313" key="13">
    <source>
        <dbReference type="Proteomes" id="UP000831181"/>
    </source>
</evidence>
<comment type="function">
    <text evidence="2 9">Removes N-terminal dipeptides sequentially from polypeptides having unsubstituted N-termini provided that the penultimate residue is proline.</text>
</comment>
<proteinExistence type="inferred from homology"/>
<evidence type="ECO:0000256" key="6">
    <source>
        <dbReference type="ARBA" id="ARBA00022670"/>
    </source>
</evidence>
<name>A0A976RR64_9LACO</name>
<keyword evidence="7 9" id="KW-0378">Hydrolase</keyword>
<comment type="catalytic activity">
    <reaction evidence="1 9">
        <text>Hydrolyzes Xaa-Pro-|- bonds to release unblocked, N-terminal dipeptides from substrates including Ala-Pro-|-p-nitroanilide and (sequentially) Tyr-Pro-|-Phe-Pro-|-Gly-Pro-|-Ile.</text>
        <dbReference type="EC" id="3.4.14.11"/>
    </reaction>
</comment>
<dbReference type="AlphaFoldDB" id="A0A976RR64"/>
<dbReference type="RefSeq" id="WP_260116111.1">
    <property type="nucleotide sequence ID" value="NZ_CP093361.1"/>
</dbReference>
<dbReference type="InterPro" id="IPR036313">
    <property type="entry name" value="PepX_N_dom_sf"/>
</dbReference>
<dbReference type="EMBL" id="CP093361">
    <property type="protein sequence ID" value="UQS86302.1"/>
    <property type="molecule type" value="Genomic_DNA"/>
</dbReference>
<evidence type="ECO:0000256" key="9">
    <source>
        <dbReference type="HAMAP-Rule" id="MF_00698"/>
    </source>
</evidence>
<dbReference type="GO" id="GO:0008239">
    <property type="term" value="F:dipeptidyl-peptidase activity"/>
    <property type="evidence" value="ECO:0007669"/>
    <property type="project" value="UniProtKB-UniRule"/>
</dbReference>
<evidence type="ECO:0000259" key="11">
    <source>
        <dbReference type="SMART" id="SM00940"/>
    </source>
</evidence>
<feature type="active site" description="Charge relay system" evidence="9">
    <location>
        <position position="494"/>
    </location>
</feature>
<dbReference type="NCBIfam" id="NF003781">
    <property type="entry name" value="PRK05371.1-2"/>
    <property type="match status" value="1"/>
</dbReference>
<dbReference type="GO" id="GO:0005737">
    <property type="term" value="C:cytoplasm"/>
    <property type="evidence" value="ECO:0007669"/>
    <property type="project" value="UniProtKB-SubCell"/>
</dbReference>
<dbReference type="SUPFAM" id="SSF53474">
    <property type="entry name" value="alpha/beta-Hydrolases"/>
    <property type="match status" value="1"/>
</dbReference>
<dbReference type="Pfam" id="PF02129">
    <property type="entry name" value="Peptidase_S15"/>
    <property type="match status" value="1"/>
</dbReference>
<evidence type="ECO:0000313" key="12">
    <source>
        <dbReference type="EMBL" id="UQS86302.1"/>
    </source>
</evidence>
<evidence type="ECO:0000259" key="10">
    <source>
        <dbReference type="SMART" id="SM00939"/>
    </source>
</evidence>
<evidence type="ECO:0000256" key="1">
    <source>
        <dbReference type="ARBA" id="ARBA00000123"/>
    </source>
</evidence>
<keyword evidence="9" id="KW-0963">Cytoplasm</keyword>
<protein>
    <recommendedName>
        <fullName evidence="9">Xaa-Pro dipeptidyl-peptidase</fullName>
        <ecNumber evidence="9">3.4.14.11</ecNumber>
    </recommendedName>
    <alternativeName>
        <fullName evidence="9">X-Pro dipeptidyl-peptidase</fullName>
    </alternativeName>
    <alternativeName>
        <fullName evidence="9">X-prolyl-dipeptidyl aminopeptidase</fullName>
        <shortName evidence="9">X-PDAP</shortName>
    </alternativeName>
</protein>
<keyword evidence="5 9" id="KW-0031">Aminopeptidase</keyword>
<dbReference type="Gene3D" id="3.40.50.1820">
    <property type="entry name" value="alpha/beta hydrolase"/>
    <property type="match status" value="1"/>
</dbReference>
<evidence type="ECO:0000256" key="8">
    <source>
        <dbReference type="ARBA" id="ARBA00022825"/>
    </source>
</evidence>
<evidence type="ECO:0000256" key="3">
    <source>
        <dbReference type="ARBA" id="ARBA00010819"/>
    </source>
</evidence>
<feature type="domain" description="Xaa-Pro dipeptidyl-peptidase C-terminal" evidence="10">
    <location>
        <begin position="541"/>
        <end position="805"/>
    </location>
</feature>
<dbReference type="Gene3D" id="1.10.246.70">
    <property type="match status" value="1"/>
</dbReference>
<comment type="similarity">
    <text evidence="3 9">Belongs to the peptidase S15 family.</text>
</comment>
<feature type="domain" description="X-Prolyl dipeptidyl aminopeptidase PepX N-terminal" evidence="11">
    <location>
        <begin position="1"/>
        <end position="158"/>
    </location>
</feature>
<dbReference type="Pfam" id="PF08530">
    <property type="entry name" value="PepX_C"/>
    <property type="match status" value="1"/>
</dbReference>
<sequence>MKNHQFAFVPTELPQIVAELTTTRFLDASNEQLPADELLKDLIKRTLVNYRSDASKEIALADLMVDDHQDARAFFKEHQSVERTQFYNLALQLLHFQTNEDFKLSDPITTWQQFQLPIYDGAKTTFEAEDVLRAWYLLLNTHTKFGQTLLDDLAANGYFAQFSDLKQPLIFNGKTQAVFNTDHLIREVVYVESDLDTDHDGKRDLLMAHVIRPAETEAGLKVSVLFTASPYDQGTNDIAGAQLTHNVDHPIAHKEPNQFSYSDVESHYQPGNLPAKRTGNGKTATHAEEHFQNGWGYTLNNYFLARGFAVVYSAGVGTKDSDGLRTTGDPAETLSATAIIEWLAGKRTAFTNRNGDVKITAWWSNHNVAMTGRSYLGTLQTAAATTGVAGLKTCISEAAISSWYDYYRENGLVVAPGGFQGEDADVLAEETFSREQRAGDYHRIKAKWDQQLAAITSHQDRRSGNYNQFWDARNYLKAVANIKADMVLVHGLNDWNVKPRNVYNLYQALKSVPVTTKLFLHQGQHIYINNFQSLDFTDMMNLWLSNKLLGIDNHANDLIPPVTIQDNVNPGTWQLPADWGTSHSKTIQLNDAKALQQPFDQATPAFLDQLSHEQLSQYTKHESSGQYDEWFNDLVNNPNSPIESTRLIFKTKPLDHPITIDGKVKVDLTMASDHNVGLVSAMLIDYGDAKRLNVSPSVLAPNAINAGYQWTKDSLKEFTLQANPSPSKMISIGHLNMQNRQNSYRVNELEPNQYYDLSFELQPTFYTLPAGRQLVLVIYATDLAMTVRGTMGVTYHLNTTQSSFTIPLLHNPD</sequence>
<keyword evidence="13" id="KW-1185">Reference proteome</keyword>
<evidence type="ECO:0000256" key="7">
    <source>
        <dbReference type="ARBA" id="ARBA00022801"/>
    </source>
</evidence>
<comment type="subcellular location">
    <subcellularLocation>
        <location evidence="9">Cytoplasm</location>
    </subcellularLocation>
</comment>
<dbReference type="GO" id="GO:0004177">
    <property type="term" value="F:aminopeptidase activity"/>
    <property type="evidence" value="ECO:0007669"/>
    <property type="project" value="UniProtKB-KW"/>
</dbReference>
<accession>A0A976RR64</accession>
<dbReference type="SMART" id="SM00939">
    <property type="entry name" value="PepX_C"/>
    <property type="match status" value="1"/>
</dbReference>
<dbReference type="InterPro" id="IPR008252">
    <property type="entry name" value="Pept_S15_Xpro"/>
</dbReference>
<dbReference type="InterPro" id="IPR000383">
    <property type="entry name" value="Xaa-Pro-like_dom"/>
</dbReference>
<dbReference type="GO" id="GO:0008236">
    <property type="term" value="F:serine-type peptidase activity"/>
    <property type="evidence" value="ECO:0007669"/>
    <property type="project" value="UniProtKB-KW"/>
</dbReference>
<dbReference type="InterPro" id="IPR015251">
    <property type="entry name" value="PepX_N_dom"/>
</dbReference>
<comment type="subunit">
    <text evidence="4 9">Homodimer.</text>
</comment>
<evidence type="ECO:0000256" key="2">
    <source>
        <dbReference type="ARBA" id="ARBA00003997"/>
    </source>
</evidence>
<reference evidence="12" key="1">
    <citation type="journal article" date="2022" name="Int. J. Syst. Evol. Microbiol.">
        <title>Apilactobacillus apisilvae sp. nov., Nicolia spurrieriana gen. nov. sp. nov., Bombilactobacillus folatiphilus sp. nov. and Bombilactobacillus thymidiniphilus sp. nov., four new lactic acid bacterial isolates from stingless bees Tetragonula carbonaria and Austroplebeia australis.</title>
        <authorList>
            <person name="Oliphant S.A."/>
            <person name="Watson-Haigh N.S."/>
            <person name="Sumby K.M."/>
            <person name="Gardner J."/>
            <person name="Groom S."/>
            <person name="Jiranek V."/>
        </authorList>
    </citation>
    <scope>NUCLEOTIDE SEQUENCE</scope>
    <source>
        <strain evidence="12">SGEP1_A5</strain>
    </source>
</reference>
<dbReference type="Proteomes" id="UP000831181">
    <property type="component" value="Chromosome"/>
</dbReference>
<dbReference type="KEGG" id="lbe:MOO44_05095"/>
<dbReference type="SMART" id="SM00940">
    <property type="entry name" value="PepX_N"/>
    <property type="match status" value="1"/>
</dbReference>
<keyword evidence="6 9" id="KW-0645">Protease</keyword>
<dbReference type="SUPFAM" id="SSF49785">
    <property type="entry name" value="Galactose-binding domain-like"/>
    <property type="match status" value="1"/>
</dbReference>